<dbReference type="PANTHER" id="PTHR47501">
    <property type="entry name" value="TRANSPOSASE-RELATED"/>
    <property type="match status" value="1"/>
</dbReference>
<organism evidence="1 2">
    <name type="scientific">Crenichthys baileyi</name>
    <name type="common">White River springfish</name>
    <dbReference type="NCBI Taxonomy" id="28760"/>
    <lineage>
        <taxon>Eukaryota</taxon>
        <taxon>Metazoa</taxon>
        <taxon>Chordata</taxon>
        <taxon>Craniata</taxon>
        <taxon>Vertebrata</taxon>
        <taxon>Euteleostomi</taxon>
        <taxon>Actinopterygii</taxon>
        <taxon>Neopterygii</taxon>
        <taxon>Teleostei</taxon>
        <taxon>Neoteleostei</taxon>
        <taxon>Acanthomorphata</taxon>
        <taxon>Ovalentaria</taxon>
        <taxon>Atherinomorphae</taxon>
        <taxon>Cyprinodontiformes</taxon>
        <taxon>Goodeidae</taxon>
        <taxon>Crenichthys</taxon>
    </lineage>
</organism>
<comment type="caution">
    <text evidence="1">The sequence shown here is derived from an EMBL/GenBank/DDBJ whole genome shotgun (WGS) entry which is preliminary data.</text>
</comment>
<dbReference type="EMBL" id="JAHHUM010002603">
    <property type="protein sequence ID" value="KAK5602736.1"/>
    <property type="molecule type" value="Genomic_DNA"/>
</dbReference>
<dbReference type="AlphaFoldDB" id="A0AAV9R1A0"/>
<dbReference type="Proteomes" id="UP001311232">
    <property type="component" value="Unassembled WGS sequence"/>
</dbReference>
<protein>
    <submittedName>
        <fullName evidence="1">Uncharacterized protein</fullName>
    </submittedName>
</protein>
<sequence>MLNPSKSFMSHCTLGRRICASSKQLEDILQEDSRLLMIAQAMVDIPYKHNLQHKVTRTKTDNGSSFVKAFVQFGTDAELLPDVAEAASTDLDAEDVKDGGQDGNHEAGDVEDIECISVDDILNESSSLGLKLAVYMRCAAHTLNLIASVDATNTLESTAFKFCLFLLEQFNSSEFNRVKKP</sequence>
<gene>
    <name evidence="1" type="ORF">CRENBAI_001210</name>
</gene>
<proteinExistence type="predicted"/>
<keyword evidence="2" id="KW-1185">Reference proteome</keyword>
<reference evidence="1 2" key="1">
    <citation type="submission" date="2021-06" db="EMBL/GenBank/DDBJ databases">
        <authorList>
            <person name="Palmer J.M."/>
        </authorList>
    </citation>
    <scope>NUCLEOTIDE SEQUENCE [LARGE SCALE GENOMIC DNA]</scope>
    <source>
        <strain evidence="1 2">MEX-2019</strain>
        <tissue evidence="1">Muscle</tissue>
    </source>
</reference>
<accession>A0AAV9R1A0</accession>
<name>A0AAV9R1A0_9TELE</name>
<evidence type="ECO:0000313" key="2">
    <source>
        <dbReference type="Proteomes" id="UP001311232"/>
    </source>
</evidence>
<evidence type="ECO:0000313" key="1">
    <source>
        <dbReference type="EMBL" id="KAK5602736.1"/>
    </source>
</evidence>